<evidence type="ECO:0000256" key="2">
    <source>
        <dbReference type="SAM" id="MobiDB-lite"/>
    </source>
</evidence>
<sequence length="119" mass="13548">MPAYRLTHAAEDDIISILAWSHERFGEEARKRYVALIVAAFRDAAAPGAGVGRRDRPELGEGVFSRHLMQSRTRSPGGTVHRPRHFLICREDRGVLVVGRVLHDAMELRRHLDSRQAWE</sequence>
<dbReference type="Proteomes" id="UP001500839">
    <property type="component" value="Unassembled WGS sequence"/>
</dbReference>
<dbReference type="RefSeq" id="WP_200171266.1">
    <property type="nucleotide sequence ID" value="NZ_BAABKQ010000001.1"/>
</dbReference>
<evidence type="ECO:0000313" key="4">
    <source>
        <dbReference type="Proteomes" id="UP001500839"/>
    </source>
</evidence>
<comment type="caution">
    <text evidence="3">The sequence shown here is derived from an EMBL/GenBank/DDBJ whole genome shotgun (WGS) entry which is preliminary data.</text>
</comment>
<feature type="region of interest" description="Disordered" evidence="2">
    <location>
        <begin position="48"/>
        <end position="81"/>
    </location>
</feature>
<accession>A0ABP9C275</accession>
<keyword evidence="1" id="KW-1277">Toxin-antitoxin system</keyword>
<gene>
    <name evidence="3" type="ORF">GCM10023353_01000</name>
</gene>
<dbReference type="Gene3D" id="3.30.2310.20">
    <property type="entry name" value="RelE-like"/>
    <property type="match status" value="1"/>
</dbReference>
<dbReference type="InterPro" id="IPR007712">
    <property type="entry name" value="RelE/ParE_toxin"/>
</dbReference>
<dbReference type="InterPro" id="IPR035093">
    <property type="entry name" value="RelE/ParE_toxin_dom_sf"/>
</dbReference>
<protein>
    <submittedName>
        <fullName evidence="3">Type II toxin-antitoxin system RelE/ParE family toxin</fullName>
    </submittedName>
</protein>
<keyword evidence="4" id="KW-1185">Reference proteome</keyword>
<name>A0ABP9C275_9ACTN</name>
<evidence type="ECO:0000256" key="1">
    <source>
        <dbReference type="ARBA" id="ARBA00022649"/>
    </source>
</evidence>
<reference evidence="4" key="1">
    <citation type="journal article" date="2019" name="Int. J. Syst. Evol. Microbiol.">
        <title>The Global Catalogue of Microorganisms (GCM) 10K type strain sequencing project: providing services to taxonomists for standard genome sequencing and annotation.</title>
        <authorList>
            <consortium name="The Broad Institute Genomics Platform"/>
            <consortium name="The Broad Institute Genome Sequencing Center for Infectious Disease"/>
            <person name="Wu L."/>
            <person name="Ma J."/>
        </authorList>
    </citation>
    <scope>NUCLEOTIDE SEQUENCE [LARGE SCALE GENOMIC DNA]</scope>
    <source>
        <strain evidence="4">JCM 18542</strain>
    </source>
</reference>
<dbReference type="Pfam" id="PF05016">
    <property type="entry name" value="ParE_toxin"/>
    <property type="match status" value="1"/>
</dbReference>
<organism evidence="3 4">
    <name type="scientific">Tomitella cavernea</name>
    <dbReference type="NCBI Taxonomy" id="1387982"/>
    <lineage>
        <taxon>Bacteria</taxon>
        <taxon>Bacillati</taxon>
        <taxon>Actinomycetota</taxon>
        <taxon>Actinomycetes</taxon>
        <taxon>Mycobacteriales</taxon>
        <taxon>Tomitella</taxon>
    </lineage>
</organism>
<evidence type="ECO:0000313" key="3">
    <source>
        <dbReference type="EMBL" id="GAA4802752.1"/>
    </source>
</evidence>
<proteinExistence type="predicted"/>
<dbReference type="EMBL" id="BAABKQ010000001">
    <property type="protein sequence ID" value="GAA4802752.1"/>
    <property type="molecule type" value="Genomic_DNA"/>
</dbReference>